<dbReference type="Pfam" id="PF13538">
    <property type="entry name" value="UvrD_C_2"/>
    <property type="match status" value="1"/>
</dbReference>
<dbReference type="CDD" id="cd17933">
    <property type="entry name" value="DEXSc_RecD-like"/>
    <property type="match status" value="1"/>
</dbReference>
<dbReference type="AlphaFoldDB" id="A0A4R2LY17"/>
<accession>A0A4R2LY17</accession>
<dbReference type="Gene3D" id="3.40.50.300">
    <property type="entry name" value="P-loop containing nucleotide triphosphate hydrolases"/>
    <property type="match status" value="2"/>
</dbReference>
<dbReference type="SUPFAM" id="SSF52540">
    <property type="entry name" value="P-loop containing nucleoside triphosphate hydrolases"/>
    <property type="match status" value="1"/>
</dbReference>
<dbReference type="CDD" id="cd18809">
    <property type="entry name" value="SF1_C_RecD"/>
    <property type="match status" value="1"/>
</dbReference>
<evidence type="ECO:0000259" key="1">
    <source>
        <dbReference type="Pfam" id="PF13538"/>
    </source>
</evidence>
<dbReference type="Pfam" id="PF13604">
    <property type="entry name" value="AAA_30"/>
    <property type="match status" value="1"/>
</dbReference>
<dbReference type="Proteomes" id="UP000295600">
    <property type="component" value="Unassembled WGS sequence"/>
</dbReference>
<comment type="caution">
    <text evidence="2">The sequence shown here is derived from an EMBL/GenBank/DDBJ whole genome shotgun (WGS) entry which is preliminary data.</text>
</comment>
<feature type="domain" description="UvrD-like helicase C-terminal" evidence="1">
    <location>
        <begin position="413"/>
        <end position="464"/>
    </location>
</feature>
<proteinExistence type="predicted"/>
<dbReference type="InterPro" id="IPR027785">
    <property type="entry name" value="UvrD-like_helicase_C"/>
</dbReference>
<dbReference type="EMBL" id="SLXB01000008">
    <property type="protein sequence ID" value="TCO93079.1"/>
    <property type="molecule type" value="Genomic_DNA"/>
</dbReference>
<gene>
    <name evidence="2" type="ORF">EV202_10863</name>
</gene>
<protein>
    <submittedName>
        <fullName evidence="2">Exodeoxyribonuclease-5</fullName>
    </submittedName>
</protein>
<sequence>MINNYLERQIKENFPYQPTPEQEFALKSLSGFLLAPRNEAVFLLRGYAGTGKTSLVAALVRTLDKLQQKSVLLAPTGRAAKVFSAYAQHPAFTIHKKIYRQQSFSNEMNNFSVNDNLTTHTLYVVDEASMISNEGLSGSMFGTGRLLDDLVQFVYSGQGCRLLLMGDTAQLPPVGEEQSPALFADILKGYGLEVLEADLTQVVRQERQSGILWNATRLRQLIAEESCYSLPKIRITGFADIKVLPGNELIDELSSCYDCDGPDETIVICRSNKRANIYNNGIRAQVLWREDELNTGDLLMVAKNNYFWTGKEKEMDFIANGETAVVRRMRRTCEMYGFRFADVTLSFPDRDDFELEVNLLLDTLHTDAPALPKADNDRLFYAVLEDYSDVSSKRERMKKMKADPYYNALQVKYAYAVTCHKAQGGQWKNVFLDQGYMTDDLLTPDYFRWLYTAFTRATGTLYLVNYPKEQIL</sequence>
<evidence type="ECO:0000313" key="3">
    <source>
        <dbReference type="Proteomes" id="UP000295600"/>
    </source>
</evidence>
<reference evidence="2 3" key="1">
    <citation type="submission" date="2019-03" db="EMBL/GenBank/DDBJ databases">
        <title>Genomic Encyclopedia of Type Strains, Phase IV (KMG-IV): sequencing the most valuable type-strain genomes for metagenomic binning, comparative biology and taxonomic classification.</title>
        <authorList>
            <person name="Goeker M."/>
        </authorList>
    </citation>
    <scope>NUCLEOTIDE SEQUENCE [LARGE SCALE GENOMIC DNA]</scope>
    <source>
        <strain evidence="2 3">DSM 23917</strain>
    </source>
</reference>
<name>A0A4R2LY17_9BACE</name>
<dbReference type="RefSeq" id="WP_131926064.1">
    <property type="nucleotide sequence ID" value="NZ_SLXB01000008.1"/>
</dbReference>
<organism evidence="2 3">
    <name type="scientific">Prevotella heparinolytica</name>
    <dbReference type="NCBI Taxonomy" id="28113"/>
    <lineage>
        <taxon>Bacteria</taxon>
        <taxon>Pseudomonadati</taxon>
        <taxon>Bacteroidota</taxon>
        <taxon>Bacteroidia</taxon>
        <taxon>Bacteroidales</taxon>
        <taxon>Bacteroidaceae</taxon>
        <taxon>Bacteroides</taxon>
    </lineage>
</organism>
<evidence type="ECO:0000313" key="2">
    <source>
        <dbReference type="EMBL" id="TCO93079.1"/>
    </source>
</evidence>
<dbReference type="InterPro" id="IPR027417">
    <property type="entry name" value="P-loop_NTPase"/>
</dbReference>